<feature type="domain" description="CARDB" evidence="1">
    <location>
        <begin position="543"/>
        <end position="653"/>
    </location>
</feature>
<protein>
    <recommendedName>
        <fullName evidence="1">CARDB domain-containing protein</fullName>
    </recommendedName>
</protein>
<dbReference type="EMBL" id="MFGX01000130">
    <property type="protein sequence ID" value="OGF52752.1"/>
    <property type="molecule type" value="Genomic_DNA"/>
</dbReference>
<evidence type="ECO:0000313" key="2">
    <source>
        <dbReference type="EMBL" id="OGF52752.1"/>
    </source>
</evidence>
<name>A0A1F5UNL3_FRAXR</name>
<dbReference type="Gene3D" id="2.60.40.10">
    <property type="entry name" value="Immunoglobulins"/>
    <property type="match status" value="7"/>
</dbReference>
<feature type="domain" description="CARDB" evidence="1">
    <location>
        <begin position="667"/>
        <end position="786"/>
    </location>
</feature>
<dbReference type="Pfam" id="PF07705">
    <property type="entry name" value="CARDB"/>
    <property type="match status" value="5"/>
</dbReference>
<feature type="domain" description="CARDB" evidence="1">
    <location>
        <begin position="806"/>
        <end position="914"/>
    </location>
</feature>
<organism evidence="2 3">
    <name type="scientific">Fraserbacteria sp. (strain RBG_16_55_9)</name>
    <dbReference type="NCBI Taxonomy" id="1817864"/>
    <lineage>
        <taxon>Bacteria</taxon>
        <taxon>Candidatus Fraseribacteriota</taxon>
    </lineage>
</organism>
<accession>A0A1F5UNL3</accession>
<dbReference type="InterPro" id="IPR013783">
    <property type="entry name" value="Ig-like_fold"/>
</dbReference>
<gene>
    <name evidence="2" type="ORF">A2Z21_08225</name>
</gene>
<comment type="caution">
    <text evidence="2">The sequence shown here is derived from an EMBL/GenBank/DDBJ whole genome shotgun (WGS) entry which is preliminary data.</text>
</comment>
<dbReference type="AlphaFoldDB" id="A0A1F5UNL3"/>
<reference evidence="2 3" key="1">
    <citation type="journal article" date="2016" name="Nat. Commun.">
        <title>Thousands of microbial genomes shed light on interconnected biogeochemical processes in an aquifer system.</title>
        <authorList>
            <person name="Anantharaman K."/>
            <person name="Brown C.T."/>
            <person name="Hug L.A."/>
            <person name="Sharon I."/>
            <person name="Castelle C.J."/>
            <person name="Probst A.J."/>
            <person name="Thomas B.C."/>
            <person name="Singh A."/>
            <person name="Wilkins M.J."/>
            <person name="Karaoz U."/>
            <person name="Brodie E.L."/>
            <person name="Williams K.H."/>
            <person name="Hubbard S.S."/>
            <person name="Banfield J.F."/>
        </authorList>
    </citation>
    <scope>NUCLEOTIDE SEQUENCE [LARGE SCALE GENOMIC DNA]</scope>
    <source>
        <strain evidence="3">RBG_16_55_9</strain>
    </source>
</reference>
<evidence type="ECO:0000259" key="1">
    <source>
        <dbReference type="Pfam" id="PF07705"/>
    </source>
</evidence>
<feature type="domain" description="CARDB" evidence="1">
    <location>
        <begin position="304"/>
        <end position="399"/>
    </location>
</feature>
<dbReference type="STRING" id="1817864.A2Z21_08225"/>
<feature type="domain" description="CARDB" evidence="1">
    <location>
        <begin position="49"/>
        <end position="153"/>
    </location>
</feature>
<sequence>MAAKGVVRVLKILAFVILAVGGLTYLLSSSQPGGGKPELHPTTLILDPASPVDQGRLVNVLVKFENSGVTAASEFKVEFFIRLRPTPEDPPSWTSFAVSQRRGLSSDEQEVQAEGVLDTSNPGLIPAPGIYEIRVVIDSNDQIPETDETNNELIASLLIQPSKLGKADLRPQALTFEPTSPIRQSEMVFVAATVVNTGDKDAGPFDVSFTYCRITEGQTSCPTEFLEFDRQVFAGGLPKSGAQDASASLQTLELGLETGIYLIKVSADPPNLDNPSGQIAEQDEANNELIAVLSIQGPELHAISISFNPPLPRVGDTIKVTAVVENSGQGTARNMEVAFYVDGAEFARPTVTLEEGGTALVEGFLKTPDFSLGVGIHVMQIVVDPNHQIAERDETNNELRTSLTLQPSLPRRPELHPKSLVVNPRSPIELHSNLSLTITSEAVNTGEVEARGFLIAFFYRLTGSARWVPLPCTTNCTVSTLPPGTGIVAEGKLSLLGITAGSYEVRVLIDPADAQNPDGQVKELDESNNEMKSALTLLTARKPDLFIDPIGVYVDPSLEIRRGTTVNLSADVLNIGEQAASVFTIEFSLRRLDEEVFTVFARRDVNGLGIGERIAVEVQLSTASLRPGFYELQVVADPENRISELDEGNNVFTTGLDPRGALFLRGPDLAVLNLQIQQPSVSSTILAVSPGQQVPLVAQVTNIGVEATGAFDVEFCRQRLGETSCVPFGERTSFPGLGIGVVVQVQATLDTSNLTPGSYVLQVVVDPTAQGKPAGQVEEENEQNNIALLPLEILGQGGTPGGGDGADLTALSLTLTPELAQVGDLIQVRVEVGNIGRSGSGPFRVVFFWRKTGESRQVNFAGFNVSNLAVGARQFLSAELDTSLLFRGSFEVIVVVDFNDDVSEPNESNNRLTKPLRVN</sequence>
<proteinExistence type="predicted"/>
<evidence type="ECO:0000313" key="3">
    <source>
        <dbReference type="Proteomes" id="UP000179157"/>
    </source>
</evidence>
<dbReference type="InterPro" id="IPR011635">
    <property type="entry name" value="CARDB"/>
</dbReference>
<dbReference type="Proteomes" id="UP000179157">
    <property type="component" value="Unassembled WGS sequence"/>
</dbReference>